<feature type="compositionally biased region" description="Low complexity" evidence="1">
    <location>
        <begin position="25"/>
        <end position="47"/>
    </location>
</feature>
<organism evidence="2 3">
    <name type="scientific">Panicum hallii var. hallii</name>
    <dbReference type="NCBI Taxonomy" id="1504633"/>
    <lineage>
        <taxon>Eukaryota</taxon>
        <taxon>Viridiplantae</taxon>
        <taxon>Streptophyta</taxon>
        <taxon>Embryophyta</taxon>
        <taxon>Tracheophyta</taxon>
        <taxon>Spermatophyta</taxon>
        <taxon>Magnoliopsida</taxon>
        <taxon>Liliopsida</taxon>
        <taxon>Poales</taxon>
        <taxon>Poaceae</taxon>
        <taxon>PACMAD clade</taxon>
        <taxon>Panicoideae</taxon>
        <taxon>Panicodae</taxon>
        <taxon>Paniceae</taxon>
        <taxon>Panicinae</taxon>
        <taxon>Panicum</taxon>
        <taxon>Panicum sect. Panicum</taxon>
    </lineage>
</organism>
<dbReference type="AlphaFoldDB" id="A0A2T7EE17"/>
<proteinExistence type="predicted"/>
<feature type="region of interest" description="Disordered" evidence="1">
    <location>
        <begin position="1"/>
        <end position="165"/>
    </location>
</feature>
<evidence type="ECO:0000256" key="1">
    <source>
        <dbReference type="SAM" id="MobiDB-lite"/>
    </source>
</evidence>
<evidence type="ECO:0000313" key="3">
    <source>
        <dbReference type="Proteomes" id="UP000244336"/>
    </source>
</evidence>
<dbReference type="EMBL" id="CM009751">
    <property type="protein sequence ID" value="PUZ66063.1"/>
    <property type="molecule type" value="Genomic_DNA"/>
</dbReference>
<reference evidence="2 3" key="1">
    <citation type="submission" date="2018-04" db="EMBL/GenBank/DDBJ databases">
        <title>WGS assembly of Panicum hallii var. hallii HAL2.</title>
        <authorList>
            <person name="Lovell J."/>
            <person name="Jenkins J."/>
            <person name="Lowry D."/>
            <person name="Mamidi S."/>
            <person name="Sreedasyam A."/>
            <person name="Weng X."/>
            <person name="Barry K."/>
            <person name="Bonette J."/>
            <person name="Campitelli B."/>
            <person name="Daum C."/>
            <person name="Gordon S."/>
            <person name="Gould B."/>
            <person name="Lipzen A."/>
            <person name="MacQueen A."/>
            <person name="Palacio-Mejia J."/>
            <person name="Plott C."/>
            <person name="Shakirov E."/>
            <person name="Shu S."/>
            <person name="Yoshinaga Y."/>
            <person name="Zane M."/>
            <person name="Rokhsar D."/>
            <person name="Grimwood J."/>
            <person name="Schmutz J."/>
            <person name="Juenger T."/>
        </authorList>
    </citation>
    <scope>NUCLEOTIDE SEQUENCE [LARGE SCALE GENOMIC DNA]</scope>
    <source>
        <strain evidence="3">cv. HAL2</strain>
    </source>
</reference>
<dbReference type="Proteomes" id="UP000244336">
    <property type="component" value="Chromosome 3"/>
</dbReference>
<accession>A0A2T7EE17</accession>
<sequence>MEEVLPAAGGGRPRGGLGAAGGAPYGRRSSSSAGGARALHPRAAGGARPRGRRPSPASCRPCPRGRRGTASGPLPHAGGARPRSRLGVARSAPPHAGGAPARQLDATSRARPRGRLNAPCGARPRVRLGAPPLAAGSALPHTRPPASRAAPTHGRGWPNSLQRSSISPCHFDSIVADVDLSMKSWLCRLRSGGPCLHRRTHPQPASNPPLLPAATTQRQPHHRRQVRDDNGLGAHRRRVGRPRQAGPSGMKAGSREKRWAGRSTGVPSPSPSPVCKVTVSLIASQPNLS</sequence>
<feature type="region of interest" description="Disordered" evidence="1">
    <location>
        <begin position="198"/>
        <end position="275"/>
    </location>
</feature>
<feature type="compositionally biased region" description="Gly residues" evidence="1">
    <location>
        <begin position="8"/>
        <end position="24"/>
    </location>
</feature>
<keyword evidence="3" id="KW-1185">Reference proteome</keyword>
<dbReference type="Gramene" id="PUZ66063">
    <property type="protein sequence ID" value="PUZ66063"/>
    <property type="gene ID" value="GQ55_3G276800"/>
</dbReference>
<evidence type="ECO:0000313" key="2">
    <source>
        <dbReference type="EMBL" id="PUZ66063.1"/>
    </source>
</evidence>
<protein>
    <submittedName>
        <fullName evidence="2">Uncharacterized protein</fullName>
    </submittedName>
</protein>
<name>A0A2T7EE17_9POAL</name>
<gene>
    <name evidence="2" type="ORF">GQ55_3G276800</name>
</gene>
<feature type="compositionally biased region" description="Low complexity" evidence="1">
    <location>
        <begin position="128"/>
        <end position="140"/>
    </location>
</feature>